<dbReference type="Proteomes" id="UP001497623">
    <property type="component" value="Unassembled WGS sequence"/>
</dbReference>
<dbReference type="SMART" id="SM00365">
    <property type="entry name" value="LRR_SD22"/>
    <property type="match status" value="7"/>
</dbReference>
<comment type="caution">
    <text evidence="9">The sequence shown here is derived from an EMBL/GenBank/DDBJ whole genome shotgun (WGS) entry which is preliminary data.</text>
</comment>
<feature type="domain" description="LRRCT" evidence="8">
    <location>
        <begin position="562"/>
        <end position="613"/>
    </location>
</feature>
<organism evidence="9 10">
    <name type="scientific">Meganyctiphanes norvegica</name>
    <name type="common">Northern krill</name>
    <name type="synonym">Thysanopoda norvegica</name>
    <dbReference type="NCBI Taxonomy" id="48144"/>
    <lineage>
        <taxon>Eukaryota</taxon>
        <taxon>Metazoa</taxon>
        <taxon>Ecdysozoa</taxon>
        <taxon>Arthropoda</taxon>
        <taxon>Crustacea</taxon>
        <taxon>Multicrustacea</taxon>
        <taxon>Malacostraca</taxon>
        <taxon>Eumalacostraca</taxon>
        <taxon>Eucarida</taxon>
        <taxon>Euphausiacea</taxon>
        <taxon>Euphausiidae</taxon>
        <taxon>Meganyctiphanes</taxon>
    </lineage>
</organism>
<evidence type="ECO:0000256" key="1">
    <source>
        <dbReference type="ARBA" id="ARBA00007343"/>
    </source>
</evidence>
<dbReference type="SMART" id="SM00369">
    <property type="entry name" value="LRR_TYP"/>
    <property type="match status" value="12"/>
</dbReference>
<keyword evidence="2" id="KW-0433">Leucine-rich repeat</keyword>
<keyword evidence="4" id="KW-0677">Repeat</keyword>
<dbReference type="InterPro" id="IPR003591">
    <property type="entry name" value="Leu-rich_rpt_typical-subtyp"/>
</dbReference>
<dbReference type="Pfam" id="PF13855">
    <property type="entry name" value="LRR_8"/>
    <property type="match status" value="3"/>
</dbReference>
<dbReference type="InterPro" id="IPR000483">
    <property type="entry name" value="Cys-rich_flank_reg_C"/>
</dbReference>
<evidence type="ECO:0000256" key="2">
    <source>
        <dbReference type="ARBA" id="ARBA00022614"/>
    </source>
</evidence>
<keyword evidence="5" id="KW-0675">Receptor</keyword>
<dbReference type="InterPro" id="IPR051963">
    <property type="entry name" value="Adhesion_GPCR_A"/>
</dbReference>
<evidence type="ECO:0000256" key="3">
    <source>
        <dbReference type="ARBA" id="ARBA00022729"/>
    </source>
</evidence>
<sequence length="693" mass="78865">MVNHVPGMMIEEEETSLLLHKRFISEDNDKETEEAGATMQINKPSRLPLLVAPACITSHTMKRKIVKKFKRISERMMNIKSTDTSEYEKSSLCMALSWENTPPYLKRNDNEFVLDNNNNDNVNIWNNENKTQEDLFDYHSNSNNSHNTIFNWFRKLKKTENLTTREQVKHPLLSSPRHCNGISSYFTKQCLKSVAVVLLVSTLVNPVAAFCPRGCECDDVGLRVQCINADLDTIPILLNPGTKDLDLGHNRIKTILQGFIFYNKLQYLDLSHNEIVSLGIQNFASQSSLGILEINNNKISKIQSRAFIGLTNLSNLDLSDNYIEVIEKNAFSSLNHLKMLDLSNNRIKNITSETFKKMHGLKVLNLCKNELREISSTIFEPLKELQDLDLCSNQIKVIQDSAFSSLTNLAQLSLHSNKVYSFHENALSDLNSLKVLDLRGNALKEIPSIVLESITDLEELDISHNPLTSLQNGPFTQLSNLMILHISHCENLTNIDSGAFTSLSKLNSLDLSFNPQLMSLDDNLFKPLINLRHLILRGNGLKSFDQFLVNTKYLQSLDLRDNRLECNCSIKWLQEASLNKSLALKIEEVFCASPESLRGRSLSGLTEYELECYSNLVVIASCVAAAVFLILLLSFFGFLYYKNCRKMKSMVHDNWPEKIVATWKDPEYEKQVEDDEYTFHSLRGVQHIPVTVI</sequence>
<keyword evidence="3" id="KW-0732">Signal</keyword>
<evidence type="ECO:0000313" key="10">
    <source>
        <dbReference type="Proteomes" id="UP001497623"/>
    </source>
</evidence>
<dbReference type="PROSITE" id="PS51450">
    <property type="entry name" value="LRR"/>
    <property type="match status" value="6"/>
</dbReference>
<protein>
    <recommendedName>
        <fullName evidence="8">LRRCT domain-containing protein</fullName>
    </recommendedName>
</protein>
<dbReference type="EMBL" id="CAXKWB010023043">
    <property type="protein sequence ID" value="CAL4124826.1"/>
    <property type="molecule type" value="Genomic_DNA"/>
</dbReference>
<proteinExistence type="inferred from homology"/>
<feature type="transmembrane region" description="Helical" evidence="7">
    <location>
        <begin position="616"/>
        <end position="641"/>
    </location>
</feature>
<dbReference type="Pfam" id="PF00560">
    <property type="entry name" value="LRR_1"/>
    <property type="match status" value="1"/>
</dbReference>
<dbReference type="FunFam" id="3.80.10.10:FF:000770">
    <property type="entry name" value="Uncharacterized protein"/>
    <property type="match status" value="1"/>
</dbReference>
<dbReference type="InterPro" id="IPR001611">
    <property type="entry name" value="Leu-rich_rpt"/>
</dbReference>
<keyword evidence="7" id="KW-0472">Membrane</keyword>
<keyword evidence="7" id="KW-0812">Transmembrane</keyword>
<dbReference type="InterPro" id="IPR032675">
    <property type="entry name" value="LRR_dom_sf"/>
</dbReference>
<comment type="similarity">
    <text evidence="1">Belongs to the G-protein coupled receptor 2 family. Adhesion G-protein coupled receptor (ADGR) subfamily.</text>
</comment>
<dbReference type="PANTHER" id="PTHR45930">
    <property type="entry name" value="G-PROTEIN COUPLED RECEPTOR 124-LIKE PROTEIN"/>
    <property type="match status" value="1"/>
</dbReference>
<keyword evidence="6" id="KW-0325">Glycoprotein</keyword>
<dbReference type="Gene3D" id="3.80.10.10">
    <property type="entry name" value="Ribonuclease Inhibitor"/>
    <property type="match status" value="3"/>
</dbReference>
<dbReference type="PRINTS" id="PR00019">
    <property type="entry name" value="LEURICHRPT"/>
</dbReference>
<dbReference type="SMART" id="SM00082">
    <property type="entry name" value="LRRCT"/>
    <property type="match status" value="1"/>
</dbReference>
<dbReference type="SUPFAM" id="SSF52058">
    <property type="entry name" value="L domain-like"/>
    <property type="match status" value="1"/>
</dbReference>
<evidence type="ECO:0000313" key="9">
    <source>
        <dbReference type="EMBL" id="CAL4124826.1"/>
    </source>
</evidence>
<evidence type="ECO:0000256" key="6">
    <source>
        <dbReference type="ARBA" id="ARBA00023180"/>
    </source>
</evidence>
<keyword evidence="10" id="KW-1185">Reference proteome</keyword>
<evidence type="ECO:0000256" key="7">
    <source>
        <dbReference type="SAM" id="Phobius"/>
    </source>
</evidence>
<dbReference type="AlphaFoldDB" id="A0AAV2RIB0"/>
<gene>
    <name evidence="9" type="ORF">MNOR_LOCUS24803</name>
</gene>
<evidence type="ECO:0000259" key="8">
    <source>
        <dbReference type="SMART" id="SM00082"/>
    </source>
</evidence>
<dbReference type="GO" id="GO:0005886">
    <property type="term" value="C:plasma membrane"/>
    <property type="evidence" value="ECO:0007669"/>
    <property type="project" value="TreeGrafter"/>
</dbReference>
<name>A0AAV2RIB0_MEGNR</name>
<evidence type="ECO:0000256" key="4">
    <source>
        <dbReference type="ARBA" id="ARBA00022737"/>
    </source>
</evidence>
<dbReference type="PANTHER" id="PTHR45930:SF4">
    <property type="entry name" value="ADHESION G PROTEIN-COUPLED RECEPTOR A3"/>
    <property type="match status" value="1"/>
</dbReference>
<accession>A0AAV2RIB0</accession>
<dbReference type="GO" id="GO:0007166">
    <property type="term" value="P:cell surface receptor signaling pathway"/>
    <property type="evidence" value="ECO:0007669"/>
    <property type="project" value="TreeGrafter"/>
</dbReference>
<keyword evidence="7" id="KW-1133">Transmembrane helix</keyword>
<evidence type="ECO:0000256" key="5">
    <source>
        <dbReference type="ARBA" id="ARBA00023170"/>
    </source>
</evidence>
<reference evidence="9 10" key="1">
    <citation type="submission" date="2024-05" db="EMBL/GenBank/DDBJ databases">
        <authorList>
            <person name="Wallberg A."/>
        </authorList>
    </citation>
    <scope>NUCLEOTIDE SEQUENCE [LARGE SCALE GENOMIC DNA]</scope>
</reference>